<keyword evidence="5 8" id="KW-0812">Transmembrane</keyword>
<evidence type="ECO:0000256" key="5">
    <source>
        <dbReference type="ARBA" id="ARBA00022692"/>
    </source>
</evidence>
<dbReference type="GO" id="GO:0009847">
    <property type="term" value="P:spore germination"/>
    <property type="evidence" value="ECO:0007669"/>
    <property type="project" value="InterPro"/>
</dbReference>
<feature type="transmembrane region" description="Helical" evidence="8">
    <location>
        <begin position="267"/>
        <end position="291"/>
    </location>
</feature>
<name>A0A917GUX2_9BACL</name>
<keyword evidence="4" id="KW-0309">Germination</keyword>
<evidence type="ECO:0000256" key="4">
    <source>
        <dbReference type="ARBA" id="ARBA00022544"/>
    </source>
</evidence>
<evidence type="ECO:0000256" key="8">
    <source>
        <dbReference type="SAM" id="Phobius"/>
    </source>
</evidence>
<dbReference type="InterPro" id="IPR004761">
    <property type="entry name" value="Spore_GerAB"/>
</dbReference>
<dbReference type="PANTHER" id="PTHR34975:SF2">
    <property type="entry name" value="SPORE GERMINATION PROTEIN A2"/>
    <property type="match status" value="1"/>
</dbReference>
<keyword evidence="10" id="KW-1185">Reference proteome</keyword>
<evidence type="ECO:0000256" key="1">
    <source>
        <dbReference type="ARBA" id="ARBA00004141"/>
    </source>
</evidence>
<sequence length="368" mass="41610">MQISGRQLFWLVFSIEIVLTMLYAVSAAAIEANQDAWISMLLAGLMGFGIVFLIVKLSMRYPQQTFVQYSQTILGKWGGKIVILPYFIMWVYLNSMALRNSADFVYLTLFTKTPLYVIMVTLLILVIYVIFVGGLAGIARCGELMGPIILVVILGTCMLSINHLDWHHLTPVFVDSGWKNIMQGSISGVAFYGDIIMFTMIFAFMSNSKQALSVTMWGMALTAVLVVAASMMVIMTFGSILPTRMWAPFFGMTRFISVLGFIQNVDILFVIIWLFSAFIKLSLFLFITVYGTAQWLNIKNWRILLWVFAPITLVLALLPQNATAPIKEYVQHFWIPFVIPVNVIGIPLLLWLVSVIRGKSMQRKDEFN</sequence>
<protein>
    <submittedName>
        <fullName evidence="9">Germination protein</fullName>
    </submittedName>
</protein>
<feature type="transmembrane region" description="Helical" evidence="8">
    <location>
        <begin position="217"/>
        <end position="241"/>
    </location>
</feature>
<proteinExistence type="inferred from homology"/>
<feature type="transmembrane region" description="Helical" evidence="8">
    <location>
        <begin position="144"/>
        <end position="161"/>
    </location>
</feature>
<dbReference type="AlphaFoldDB" id="A0A917GUX2"/>
<evidence type="ECO:0000256" key="7">
    <source>
        <dbReference type="ARBA" id="ARBA00023136"/>
    </source>
</evidence>
<keyword evidence="6 8" id="KW-1133">Transmembrane helix</keyword>
<feature type="transmembrane region" description="Helical" evidence="8">
    <location>
        <begin position="303"/>
        <end position="322"/>
    </location>
</feature>
<dbReference type="RefSeq" id="WP_188887677.1">
    <property type="nucleotide sequence ID" value="NZ_BMHY01000001.1"/>
</dbReference>
<organism evidence="9 10">
    <name type="scientific">Paenibacillus radicis</name>
    <name type="common">ex Gao et al. 2016</name>
    <dbReference type="NCBI Taxonomy" id="1737354"/>
    <lineage>
        <taxon>Bacteria</taxon>
        <taxon>Bacillati</taxon>
        <taxon>Bacillota</taxon>
        <taxon>Bacilli</taxon>
        <taxon>Bacillales</taxon>
        <taxon>Paenibacillaceae</taxon>
        <taxon>Paenibacillus</taxon>
    </lineage>
</organism>
<evidence type="ECO:0000256" key="6">
    <source>
        <dbReference type="ARBA" id="ARBA00022989"/>
    </source>
</evidence>
<dbReference type="Pfam" id="PF03845">
    <property type="entry name" value="Spore_permease"/>
    <property type="match status" value="1"/>
</dbReference>
<gene>
    <name evidence="9" type="ORF">GCM10010918_08830</name>
</gene>
<evidence type="ECO:0000256" key="3">
    <source>
        <dbReference type="ARBA" id="ARBA00022448"/>
    </source>
</evidence>
<dbReference type="Proteomes" id="UP000600247">
    <property type="component" value="Unassembled WGS sequence"/>
</dbReference>
<feature type="transmembrane region" description="Helical" evidence="8">
    <location>
        <begin position="7"/>
        <end position="30"/>
    </location>
</feature>
<dbReference type="PANTHER" id="PTHR34975">
    <property type="entry name" value="SPORE GERMINATION PROTEIN A2"/>
    <property type="match status" value="1"/>
</dbReference>
<keyword evidence="7 8" id="KW-0472">Membrane</keyword>
<dbReference type="NCBIfam" id="TIGR00912">
    <property type="entry name" value="2A0309"/>
    <property type="match status" value="1"/>
</dbReference>
<reference evidence="9 10" key="1">
    <citation type="journal article" date="2014" name="Int. J. Syst. Evol. Microbiol.">
        <title>Complete genome sequence of Corynebacterium casei LMG S-19264T (=DSM 44701T), isolated from a smear-ripened cheese.</title>
        <authorList>
            <consortium name="US DOE Joint Genome Institute (JGI-PGF)"/>
            <person name="Walter F."/>
            <person name="Albersmeier A."/>
            <person name="Kalinowski J."/>
            <person name="Ruckert C."/>
        </authorList>
    </citation>
    <scope>NUCLEOTIDE SEQUENCE [LARGE SCALE GENOMIC DNA]</scope>
    <source>
        <strain evidence="9 10">CGMCC 1.15286</strain>
    </source>
</reference>
<feature type="transmembrane region" description="Helical" evidence="8">
    <location>
        <begin position="115"/>
        <end position="137"/>
    </location>
</feature>
<evidence type="ECO:0000256" key="2">
    <source>
        <dbReference type="ARBA" id="ARBA00007998"/>
    </source>
</evidence>
<comment type="caution">
    <text evidence="9">The sequence shown here is derived from an EMBL/GenBank/DDBJ whole genome shotgun (WGS) entry which is preliminary data.</text>
</comment>
<dbReference type="GO" id="GO:0016020">
    <property type="term" value="C:membrane"/>
    <property type="evidence" value="ECO:0007669"/>
    <property type="project" value="UniProtKB-SubCell"/>
</dbReference>
<keyword evidence="3" id="KW-0813">Transport</keyword>
<accession>A0A917GUX2</accession>
<evidence type="ECO:0000313" key="9">
    <source>
        <dbReference type="EMBL" id="GGG57996.1"/>
    </source>
</evidence>
<feature type="transmembrane region" description="Helical" evidence="8">
    <location>
        <begin position="181"/>
        <end position="205"/>
    </location>
</feature>
<feature type="transmembrane region" description="Helical" evidence="8">
    <location>
        <begin position="36"/>
        <end position="57"/>
    </location>
</feature>
<comment type="subcellular location">
    <subcellularLocation>
        <location evidence="1">Membrane</location>
        <topology evidence="1">Multi-pass membrane protein</topology>
    </subcellularLocation>
</comment>
<evidence type="ECO:0000313" key="10">
    <source>
        <dbReference type="Proteomes" id="UP000600247"/>
    </source>
</evidence>
<dbReference type="EMBL" id="BMHY01000001">
    <property type="protein sequence ID" value="GGG57996.1"/>
    <property type="molecule type" value="Genomic_DNA"/>
</dbReference>
<comment type="similarity">
    <text evidence="2">Belongs to the amino acid-polyamine-organocation (APC) superfamily. Spore germination protein (SGP) (TC 2.A.3.9) family.</text>
</comment>
<feature type="transmembrane region" description="Helical" evidence="8">
    <location>
        <begin position="334"/>
        <end position="356"/>
    </location>
</feature>
<feature type="transmembrane region" description="Helical" evidence="8">
    <location>
        <begin position="77"/>
        <end position="95"/>
    </location>
</feature>